<evidence type="ECO:0000256" key="7">
    <source>
        <dbReference type="ARBA" id="ARBA00023242"/>
    </source>
</evidence>
<feature type="region of interest" description="Disordered" evidence="8">
    <location>
        <begin position="318"/>
        <end position="342"/>
    </location>
</feature>
<sequence length="908" mass="104994">MAPGVVQQPMQNGSANLDHLQPDDDDLLYEEELLRNPYSLKMWWRYLEARRDAPAQKRYILYERALKALPVSYKLWHSYLRERQKAVRGLSVVDRTVEALNNTYQRALVSMHKMPRIWLEYLEFLVSQGLVSKTRRAFDSALCALPVTQHERIWQIYLKFLMQPGIPQETAVRVYRRYLRLEPTHTEEYIAYLKSKEQWGEAAKKMAELVDDDSFRSLEGKSKHQLWLELCDIITKHPKEVSGLKVDAILRSGIRKFTDEVGRLWTSLADYYIRQGHYESARDVYEEGLTTVITVRDFSLIFDTLTQFEEALVQHRLTQGADEEDEPEEAQENGVGDDGEDFLLKDDENDIDLRLARLEHLMERRPILLSSVMLRQNPHNVHEWHKRVKLFNGQPHKQILTYTEAVTTVNVDMAVGKLHTLWIAFAKFYERHGDIENARVIFDKATQVAFKYVEDLATVWCEWCEMELRHKNFKRALELMRRATYTPDKINRREEAEREKEGPVQGRLYRSLKLWSFYCDLEESLGTMESTQAVYDRILELRIATPQLILNYALFLQEHKFWEESFKVYEKGVAVFKYPHVRDIWLAYLQQFVKRYGGDKLERARDLFKQALREAPPEESKPLFLQYAALEEQYGLARSAMDVYDRAVKTVPVTERLAVYELYLARAHEYFGLGKVREIYETAIEEQDEGGLSDEDCKRMCRRYAALERRLGEIDRARAIFVHASSLADPRTDPAFWADWNDFEVKHGNEDTFREMLRIKRSVAASFSQVHYNTTLVEATTTPAAPEEESGKRKREDGDDMAALEAAVTGTRLQGFVSGGTVQPDQRTQDEAAAAVAPGGPAPAVVNSEDIELGDGMDEDENDAEEPTGEVQLQQKAVPEAVFRGAGAEDSSQPTGALERLKKRKLEG</sequence>
<dbReference type="EMBL" id="CAXHTA020000006">
    <property type="protein sequence ID" value="CAL5221897.1"/>
    <property type="molecule type" value="Genomic_DNA"/>
</dbReference>
<proteinExistence type="inferred from homology"/>
<dbReference type="PANTHER" id="PTHR11246">
    <property type="entry name" value="PRE-MRNA SPLICING FACTOR"/>
    <property type="match status" value="1"/>
</dbReference>
<dbReference type="InterPro" id="IPR055433">
    <property type="entry name" value="HAT_Syf1-like_N"/>
</dbReference>
<gene>
    <name evidence="12" type="primary">g4163</name>
    <name evidence="12" type="ORF">VP750_LOCUS3556</name>
</gene>
<dbReference type="InterPro" id="IPR056350">
    <property type="entry name" value="HAT_Syf1_central"/>
</dbReference>
<dbReference type="Pfam" id="PF23233">
    <property type="entry name" value="HAT_Syf1_CNRKL1_N"/>
    <property type="match status" value="1"/>
</dbReference>
<feature type="region of interest" description="Disordered" evidence="8">
    <location>
        <begin position="778"/>
        <end position="799"/>
    </location>
</feature>
<dbReference type="Pfam" id="PF23220">
    <property type="entry name" value="HAT_Syf1_M"/>
    <property type="match status" value="1"/>
</dbReference>
<keyword evidence="6" id="KW-0508">mRNA splicing</keyword>
<feature type="domain" description="Pre-mRNA-splicing factor Syf1/CRNKL1-like C-terminal HAT-repeats" evidence="10">
    <location>
        <begin position="413"/>
        <end position="806"/>
    </location>
</feature>
<evidence type="ECO:0000256" key="1">
    <source>
        <dbReference type="ARBA" id="ARBA00004123"/>
    </source>
</evidence>
<evidence type="ECO:0000313" key="12">
    <source>
        <dbReference type="EMBL" id="CAL5221897.1"/>
    </source>
</evidence>
<comment type="caution">
    <text evidence="12">The sequence shown here is derived from an EMBL/GenBank/DDBJ whole genome shotgun (WGS) entry which is preliminary data.</text>
</comment>
<evidence type="ECO:0000256" key="2">
    <source>
        <dbReference type="ARBA" id="ARBA00008644"/>
    </source>
</evidence>
<keyword evidence="7" id="KW-0539">Nucleus</keyword>
<comment type="similarity">
    <text evidence="2">Belongs to the crooked-neck family.</text>
</comment>
<evidence type="ECO:0000256" key="6">
    <source>
        <dbReference type="ARBA" id="ARBA00023187"/>
    </source>
</evidence>
<dbReference type="PANTHER" id="PTHR11246:SF5">
    <property type="entry name" value="PRE-MRNA-SPLICING FACTOR SYF1"/>
    <property type="match status" value="1"/>
</dbReference>
<keyword evidence="4" id="KW-0747">Spliceosome</keyword>
<evidence type="ECO:0000259" key="11">
    <source>
        <dbReference type="Pfam" id="PF23233"/>
    </source>
</evidence>
<evidence type="ECO:0000256" key="8">
    <source>
        <dbReference type="SAM" id="MobiDB-lite"/>
    </source>
</evidence>
<dbReference type="Pfam" id="PF23231">
    <property type="entry name" value="HAT_Syf1_CNRKL1_C"/>
    <property type="match status" value="1"/>
</dbReference>
<keyword evidence="3" id="KW-0507">mRNA processing</keyword>
<organism evidence="12 13">
    <name type="scientific">Coccomyxa viridis</name>
    <dbReference type="NCBI Taxonomy" id="1274662"/>
    <lineage>
        <taxon>Eukaryota</taxon>
        <taxon>Viridiplantae</taxon>
        <taxon>Chlorophyta</taxon>
        <taxon>core chlorophytes</taxon>
        <taxon>Trebouxiophyceae</taxon>
        <taxon>Trebouxiophyceae incertae sedis</taxon>
        <taxon>Coccomyxaceae</taxon>
        <taxon>Coccomyxa</taxon>
    </lineage>
</organism>
<evidence type="ECO:0000256" key="3">
    <source>
        <dbReference type="ARBA" id="ARBA00022664"/>
    </source>
</evidence>
<reference evidence="12 13" key="1">
    <citation type="submission" date="2024-06" db="EMBL/GenBank/DDBJ databases">
        <authorList>
            <person name="Kraege A."/>
            <person name="Thomma B."/>
        </authorList>
    </citation>
    <scope>NUCLEOTIDE SEQUENCE [LARGE SCALE GENOMIC DNA]</scope>
</reference>
<evidence type="ECO:0000256" key="4">
    <source>
        <dbReference type="ARBA" id="ARBA00022728"/>
    </source>
</evidence>
<keyword evidence="5" id="KW-0677">Repeat</keyword>
<dbReference type="InterPro" id="IPR003107">
    <property type="entry name" value="HAT"/>
</dbReference>
<dbReference type="SMART" id="SM00386">
    <property type="entry name" value="HAT"/>
    <property type="match status" value="11"/>
</dbReference>
<dbReference type="Proteomes" id="UP001497392">
    <property type="component" value="Unassembled WGS sequence"/>
</dbReference>
<accession>A0ABP1FWK1</accession>
<feature type="region of interest" description="Disordered" evidence="8">
    <location>
        <begin position="815"/>
        <end position="908"/>
    </location>
</feature>
<feature type="domain" description="Pre-mRNA-splicing factor Syf1-like N-terminal HAT-repeats" evidence="11">
    <location>
        <begin position="25"/>
        <end position="183"/>
    </location>
</feature>
<feature type="region of interest" description="Disordered" evidence="8">
    <location>
        <begin position="1"/>
        <end position="21"/>
    </location>
</feature>
<dbReference type="InterPro" id="IPR011990">
    <property type="entry name" value="TPR-like_helical_dom_sf"/>
</dbReference>
<keyword evidence="13" id="KW-1185">Reference proteome</keyword>
<feature type="compositionally biased region" description="Acidic residues" evidence="8">
    <location>
        <begin position="321"/>
        <end position="341"/>
    </location>
</feature>
<dbReference type="InterPro" id="IPR045075">
    <property type="entry name" value="Syf1-like"/>
</dbReference>
<dbReference type="InterPro" id="IPR055430">
    <property type="entry name" value="HAT_Syf1_CNRKL1_C"/>
</dbReference>
<comment type="subcellular location">
    <subcellularLocation>
        <location evidence="1">Nucleus</location>
    </subcellularLocation>
</comment>
<dbReference type="Gene3D" id="1.25.40.10">
    <property type="entry name" value="Tetratricopeptide repeat domain"/>
    <property type="match status" value="4"/>
</dbReference>
<evidence type="ECO:0000313" key="13">
    <source>
        <dbReference type="Proteomes" id="UP001497392"/>
    </source>
</evidence>
<protein>
    <submittedName>
        <fullName evidence="12">G4163 protein</fullName>
    </submittedName>
</protein>
<evidence type="ECO:0000259" key="9">
    <source>
        <dbReference type="Pfam" id="PF23220"/>
    </source>
</evidence>
<dbReference type="SUPFAM" id="SSF48452">
    <property type="entry name" value="TPR-like"/>
    <property type="match status" value="5"/>
</dbReference>
<feature type="domain" description="Pre-mRNA-splicing factor SYF1 central HAT repeats" evidence="9">
    <location>
        <begin position="187"/>
        <end position="409"/>
    </location>
</feature>
<name>A0ABP1FWK1_9CHLO</name>
<feature type="compositionally biased region" description="Low complexity" evidence="8">
    <location>
        <begin position="832"/>
        <end position="846"/>
    </location>
</feature>
<evidence type="ECO:0000256" key="5">
    <source>
        <dbReference type="ARBA" id="ARBA00022737"/>
    </source>
</evidence>
<evidence type="ECO:0000259" key="10">
    <source>
        <dbReference type="Pfam" id="PF23231"/>
    </source>
</evidence>
<feature type="compositionally biased region" description="Acidic residues" evidence="8">
    <location>
        <begin position="849"/>
        <end position="868"/>
    </location>
</feature>